<dbReference type="EMBL" id="UINC01003069">
    <property type="protein sequence ID" value="SVA03056.1"/>
    <property type="molecule type" value="Genomic_DNA"/>
</dbReference>
<dbReference type="PANTHER" id="PTHR42831:SF1">
    <property type="entry name" value="FE-S PROTEIN MATURATION AUXILIARY FACTOR YITW"/>
    <property type="match status" value="1"/>
</dbReference>
<name>A0A381SGF3_9ZZZZ</name>
<accession>A0A381SGF3</accession>
<dbReference type="Pfam" id="PF01883">
    <property type="entry name" value="FeS_assembly_P"/>
    <property type="match status" value="1"/>
</dbReference>
<dbReference type="Gene3D" id="3.30.300.130">
    <property type="entry name" value="Fe-S cluster assembly (FSCA)"/>
    <property type="match status" value="1"/>
</dbReference>
<dbReference type="InterPro" id="IPR052339">
    <property type="entry name" value="Fe-S_Maturation_MIP18"/>
</dbReference>
<organism evidence="2">
    <name type="scientific">marine metagenome</name>
    <dbReference type="NCBI Taxonomy" id="408172"/>
    <lineage>
        <taxon>unclassified sequences</taxon>
        <taxon>metagenomes</taxon>
        <taxon>ecological metagenomes</taxon>
    </lineage>
</organism>
<proteinExistence type="predicted"/>
<sequence length="74" mass="8061">MSRGIVEPDAVLQALRIVQDPDLGRDIVSLDFVKELRIEDGQVSFEIELTTPACPVKEQMHDQAVSAVSALNGV</sequence>
<feature type="domain" description="MIP18 family-like" evidence="1">
    <location>
        <begin position="9"/>
        <end position="73"/>
    </location>
</feature>
<dbReference type="PANTHER" id="PTHR42831">
    <property type="entry name" value="FE-S PROTEIN MATURATION AUXILIARY FACTOR YITW"/>
    <property type="match status" value="1"/>
</dbReference>
<reference evidence="2" key="1">
    <citation type="submission" date="2018-05" db="EMBL/GenBank/DDBJ databases">
        <authorList>
            <person name="Lanie J.A."/>
            <person name="Ng W.-L."/>
            <person name="Kazmierczak K.M."/>
            <person name="Andrzejewski T.M."/>
            <person name="Davidsen T.M."/>
            <person name="Wayne K.J."/>
            <person name="Tettelin H."/>
            <person name="Glass J.I."/>
            <person name="Rusch D."/>
            <person name="Podicherti R."/>
            <person name="Tsui H.-C.T."/>
            <person name="Winkler M.E."/>
        </authorList>
    </citation>
    <scope>NUCLEOTIDE SEQUENCE</scope>
</reference>
<gene>
    <name evidence="2" type="ORF">METZ01_LOCUS55910</name>
</gene>
<dbReference type="AlphaFoldDB" id="A0A381SGF3"/>
<dbReference type="InterPro" id="IPR034904">
    <property type="entry name" value="FSCA_dom_sf"/>
</dbReference>
<evidence type="ECO:0000259" key="1">
    <source>
        <dbReference type="Pfam" id="PF01883"/>
    </source>
</evidence>
<dbReference type="InterPro" id="IPR002744">
    <property type="entry name" value="MIP18-like"/>
</dbReference>
<dbReference type="SUPFAM" id="SSF117916">
    <property type="entry name" value="Fe-S cluster assembly (FSCA) domain-like"/>
    <property type="match status" value="1"/>
</dbReference>
<protein>
    <recommendedName>
        <fullName evidence="1">MIP18 family-like domain-containing protein</fullName>
    </recommendedName>
</protein>
<feature type="non-terminal residue" evidence="2">
    <location>
        <position position="74"/>
    </location>
</feature>
<evidence type="ECO:0000313" key="2">
    <source>
        <dbReference type="EMBL" id="SVA03056.1"/>
    </source>
</evidence>